<dbReference type="Pfam" id="PF06439">
    <property type="entry name" value="3keto-disac_hyd"/>
    <property type="match status" value="2"/>
</dbReference>
<dbReference type="AlphaFoldDB" id="A0A9D9F0Q1"/>
<sequence length="449" mass="50849">MKKILMLILACMAVVNASAQWQPLFNGKNLKGWKIVGGTAEYTVKDGAITGVSTTVDNRNTFLVTEDEYGDFILEFLFKIDENFKYFNSGVQFRSHIRDNGRMYGYQYEIDPTSRAWTGGIYDEARLGWLYALTVNPEAQAAFRHGDWNKARIEAVGNRIRTWINGVPAADVLDAQDASGYIALQVHAVYDEESVGKAISWKDIRIMTENLEYEISPETGIVQKNCIPNTISEREAAEGWALLWDGRTTEGWHSHKAPEFPSKGWHIEDGMLVVEKADGAESGNGGDIISDRKYRNFELTFDFRLTEGANSGVKYFVNPDVNNAMSGSSIGCEFQVLDDEKHPDAKLGVNGNRTLGSLYDLIPAPADKPFRKGFFNTGKVVVRGNHVEHWLNDVKLLEYERNNQMWDAFVDYSKYKDWVNFGNFETGHILIQDHGDKVYYKNIKIKELD</sequence>
<dbReference type="Proteomes" id="UP000823661">
    <property type="component" value="Unassembled WGS sequence"/>
</dbReference>
<proteinExistence type="predicted"/>
<protein>
    <submittedName>
        <fullName evidence="3">DUF1080 domain-containing protein</fullName>
    </submittedName>
</protein>
<evidence type="ECO:0000259" key="2">
    <source>
        <dbReference type="Pfam" id="PF06439"/>
    </source>
</evidence>
<organism evidence="3 4">
    <name type="scientific">Candidatus Cryptobacteroides intestinavium</name>
    <dbReference type="NCBI Taxonomy" id="2840766"/>
    <lineage>
        <taxon>Bacteria</taxon>
        <taxon>Pseudomonadati</taxon>
        <taxon>Bacteroidota</taxon>
        <taxon>Bacteroidia</taxon>
        <taxon>Bacteroidales</taxon>
        <taxon>Candidatus Cryptobacteroides</taxon>
    </lineage>
</organism>
<evidence type="ECO:0000313" key="3">
    <source>
        <dbReference type="EMBL" id="MBO8452934.1"/>
    </source>
</evidence>
<feature type="chain" id="PRO_5038824320" evidence="1">
    <location>
        <begin position="20"/>
        <end position="449"/>
    </location>
</feature>
<name>A0A9D9F0Q1_9BACT</name>
<accession>A0A9D9F0Q1</accession>
<evidence type="ECO:0000313" key="4">
    <source>
        <dbReference type="Proteomes" id="UP000823661"/>
    </source>
</evidence>
<feature type="domain" description="3-keto-alpha-glucoside-1,2-lyase/3-keto-2-hydroxy-glucal hydratase" evidence="2">
    <location>
        <begin position="239"/>
        <end position="446"/>
    </location>
</feature>
<feature type="domain" description="3-keto-alpha-glucoside-1,2-lyase/3-keto-2-hydroxy-glucal hydratase" evidence="2">
    <location>
        <begin position="20"/>
        <end position="206"/>
    </location>
</feature>
<keyword evidence="1" id="KW-0732">Signal</keyword>
<dbReference type="EMBL" id="JADIMI010000082">
    <property type="protein sequence ID" value="MBO8452934.1"/>
    <property type="molecule type" value="Genomic_DNA"/>
</dbReference>
<dbReference type="InterPro" id="IPR010496">
    <property type="entry name" value="AL/BT2_dom"/>
</dbReference>
<feature type="signal peptide" evidence="1">
    <location>
        <begin position="1"/>
        <end position="19"/>
    </location>
</feature>
<comment type="caution">
    <text evidence="3">The sequence shown here is derived from an EMBL/GenBank/DDBJ whole genome shotgun (WGS) entry which is preliminary data.</text>
</comment>
<dbReference type="Gene3D" id="2.60.120.560">
    <property type="entry name" value="Exo-inulinase, domain 1"/>
    <property type="match status" value="2"/>
</dbReference>
<evidence type="ECO:0000256" key="1">
    <source>
        <dbReference type="SAM" id="SignalP"/>
    </source>
</evidence>
<reference evidence="3" key="1">
    <citation type="submission" date="2020-10" db="EMBL/GenBank/DDBJ databases">
        <authorList>
            <person name="Gilroy R."/>
        </authorList>
    </citation>
    <scope>NUCLEOTIDE SEQUENCE</scope>
    <source>
        <strain evidence="3">B1-20833</strain>
    </source>
</reference>
<gene>
    <name evidence="3" type="ORF">IAC06_08675</name>
</gene>
<reference evidence="3" key="2">
    <citation type="journal article" date="2021" name="PeerJ">
        <title>Extensive microbial diversity within the chicken gut microbiome revealed by metagenomics and culture.</title>
        <authorList>
            <person name="Gilroy R."/>
            <person name="Ravi A."/>
            <person name="Getino M."/>
            <person name="Pursley I."/>
            <person name="Horton D.L."/>
            <person name="Alikhan N.F."/>
            <person name="Baker D."/>
            <person name="Gharbi K."/>
            <person name="Hall N."/>
            <person name="Watson M."/>
            <person name="Adriaenssens E.M."/>
            <person name="Foster-Nyarko E."/>
            <person name="Jarju S."/>
            <person name="Secka A."/>
            <person name="Antonio M."/>
            <person name="Oren A."/>
            <person name="Chaudhuri R.R."/>
            <person name="La Ragione R."/>
            <person name="Hildebrand F."/>
            <person name="Pallen M.J."/>
        </authorList>
    </citation>
    <scope>NUCLEOTIDE SEQUENCE</scope>
    <source>
        <strain evidence="3">B1-20833</strain>
    </source>
</reference>
<dbReference type="GO" id="GO:0016787">
    <property type="term" value="F:hydrolase activity"/>
    <property type="evidence" value="ECO:0007669"/>
    <property type="project" value="InterPro"/>
</dbReference>